<dbReference type="Proteomes" id="UP000076717">
    <property type="component" value="Unassembled WGS sequence"/>
</dbReference>
<evidence type="ECO:0000313" key="1">
    <source>
        <dbReference type="EMBL" id="KZX21694.1"/>
    </source>
</evidence>
<reference evidence="4" key="3">
    <citation type="submission" date="2019-12" db="EMBL/GenBank/DDBJ databases">
        <title>Complete and draft genome sequences of new strains and members of some known species of the genus Rathayibacter isolated from plants.</title>
        <authorList>
            <person name="Tarlachkov S.V."/>
            <person name="Starodumova I.P."/>
            <person name="Dorofeeva L.V."/>
            <person name="Prisyazhnaya N.V."/>
            <person name="Leyn S."/>
            <person name="Zlamal J."/>
            <person name="Elan M."/>
            <person name="Osterman A.L."/>
            <person name="Nadler S."/>
            <person name="Subbotin S.A."/>
            <person name="Evtushenko L.I."/>
        </authorList>
    </citation>
    <scope>NUCLEOTIDE SEQUENCE [LARGE SCALE GENOMIC DNA]</scope>
    <source>
        <strain evidence="4">VKM Ac-2761</strain>
    </source>
</reference>
<dbReference type="EMBL" id="LIIN01000029">
    <property type="protein sequence ID" value="KZX21694.1"/>
    <property type="molecule type" value="Genomic_DNA"/>
</dbReference>
<dbReference type="EMBL" id="CP047186">
    <property type="protein sequence ID" value="QHC54633.1"/>
    <property type="molecule type" value="Genomic_DNA"/>
</dbReference>
<name>A0A166I664_9MICO</name>
<dbReference type="KEGG" id="rte:GSU10_02495"/>
<evidence type="ECO:0000313" key="3">
    <source>
        <dbReference type="Proteomes" id="UP000076717"/>
    </source>
</evidence>
<protein>
    <submittedName>
        <fullName evidence="1">Uncharacterized protein</fullName>
    </submittedName>
</protein>
<dbReference type="Proteomes" id="UP000465031">
    <property type="component" value="Chromosome"/>
</dbReference>
<proteinExistence type="predicted"/>
<dbReference type="OrthoDB" id="5125635at2"/>
<sequence>MTSGTRIPTTVAVPVRPGDVFYAVVGHEPEQWRVVAVLGIRVLAERIASGDRRSFTLRFVRHQLSPEALMPVQQEGPAVA</sequence>
<evidence type="ECO:0000313" key="2">
    <source>
        <dbReference type="EMBL" id="QHC54633.1"/>
    </source>
</evidence>
<dbReference type="AlphaFoldDB" id="A0A166I664"/>
<gene>
    <name evidence="1" type="ORF">ACH61_01182</name>
    <name evidence="2" type="ORF">GSU10_02495</name>
</gene>
<accession>A0A166I664</accession>
<reference evidence="2" key="2">
    <citation type="submission" date="2019-12" db="EMBL/GenBank/DDBJ databases">
        <title>Complete and Draft Genome Sequences of New Strains and Members of Some Known Species of the Genus Rathayibacter isolated from Plants.</title>
        <authorList>
            <person name="Tarlachkov S.V."/>
            <person name="Starodumova I.P."/>
            <person name="Dorofeeva L.V."/>
            <person name="Prisyazhnaya N.V."/>
            <person name="Leyn S.A."/>
            <person name="Zlamal J.E."/>
            <person name="Elane M.L."/>
            <person name="Osterman A.L."/>
            <person name="Nadler S.A."/>
            <person name="Subbotin S.A."/>
            <person name="Evtushenko L.I."/>
        </authorList>
    </citation>
    <scope>NUCLEOTIDE SEQUENCE</scope>
    <source>
        <strain evidence="2">VKM Ac-2761</strain>
    </source>
</reference>
<reference evidence="1 3" key="1">
    <citation type="submission" date="2015-08" db="EMBL/GenBank/DDBJ databases">
        <title>Draft Genome Sequence of Rathayibacter sp. Strain VKM Ac-2596 Isolated from Leaf Gall Induced by Plant-Parasitic Nematodes.</title>
        <authorList>
            <person name="Vasilenko O.V."/>
            <person name="Starodumova I.P."/>
            <person name="Tarlachkov S.V."/>
            <person name="Dorofeeva L.V."/>
            <person name="Evtushenko L.I."/>
        </authorList>
    </citation>
    <scope>NUCLEOTIDE SEQUENCE [LARGE SCALE GENOMIC DNA]</scope>
    <source>
        <strain evidence="1 3">VKM Ac-2596</strain>
    </source>
</reference>
<evidence type="ECO:0000313" key="4">
    <source>
        <dbReference type="Proteomes" id="UP000465031"/>
    </source>
</evidence>
<organism evidence="1 3">
    <name type="scientific">Rathayibacter tanaceti</name>
    <dbReference type="NCBI Taxonomy" id="1671680"/>
    <lineage>
        <taxon>Bacteria</taxon>
        <taxon>Bacillati</taxon>
        <taxon>Actinomycetota</taxon>
        <taxon>Actinomycetes</taxon>
        <taxon>Micrococcales</taxon>
        <taxon>Microbacteriaceae</taxon>
        <taxon>Rathayibacter</taxon>
    </lineage>
</organism>
<dbReference type="RefSeq" id="WP_068209576.1">
    <property type="nucleotide sequence ID" value="NZ_CP047186.1"/>
</dbReference>
<dbReference type="PATRIC" id="fig|1671680.3.peg.1241"/>
<keyword evidence="3" id="KW-1185">Reference proteome</keyword>